<feature type="compositionally biased region" description="Basic and acidic residues" evidence="1">
    <location>
        <begin position="171"/>
        <end position="185"/>
    </location>
</feature>
<dbReference type="AlphaFoldDB" id="A0A645B5H5"/>
<accession>A0A645B5H5</accession>
<sequence>MLGLQRAVVAEDDIDHVVGERLVAGRLRPAGELLVEHEVDVAVLGVAEDHRVLVAVPDEQLGELGTGPAQRADRHHDVLEQSGRATRPVAGDGRVQTLADGPQLGGPAGVLGHPEGHRQRQLVGHRPGGGDPVGQLLGGVPVELDQQCRVVLDLQVGDRPGAAGQCPGDPQADRVHQLDRREPGRHQVGQCRHRRVDGPEHHQAGGDRRQHLDGAQGRLRDEAERALRTDHQVGQDLDRAVVVEERVQPVAHGVLHRELLADRVDRVPAGPDPVAQAVQPGVEGGLEPAQLLVGVRDAGVDHRARGQHQHHGLERPVGVELGAAGHPGGVVGDHATDRAGDLGSRVGTDLATVRAQRQVHRADGRARLHPDPDPVVEDLDAAEVRPGVGEDAAALGLSGQAGAAGAEGQWQAAAAGRTEQRADVVGGPGGGHDLRDDEVVGGVMGQGTPVELTRGVHPGRTEEGGVVVRRRRGHGETPDRH</sequence>
<gene>
    <name evidence="2" type="ORF">SDC9_107524</name>
</gene>
<reference evidence="2" key="1">
    <citation type="submission" date="2019-08" db="EMBL/GenBank/DDBJ databases">
        <authorList>
            <person name="Kucharzyk K."/>
            <person name="Murdoch R.W."/>
            <person name="Higgins S."/>
            <person name="Loffler F."/>
        </authorList>
    </citation>
    <scope>NUCLEOTIDE SEQUENCE</scope>
</reference>
<dbReference type="EMBL" id="VSSQ01017920">
    <property type="protein sequence ID" value="MPM60672.1"/>
    <property type="molecule type" value="Genomic_DNA"/>
</dbReference>
<name>A0A645B5H5_9ZZZZ</name>
<protein>
    <submittedName>
        <fullName evidence="2">Uncharacterized protein</fullName>
    </submittedName>
</protein>
<evidence type="ECO:0000256" key="1">
    <source>
        <dbReference type="SAM" id="MobiDB-lite"/>
    </source>
</evidence>
<proteinExistence type="predicted"/>
<comment type="caution">
    <text evidence="2">The sequence shown here is derived from an EMBL/GenBank/DDBJ whole genome shotgun (WGS) entry which is preliminary data.</text>
</comment>
<organism evidence="2">
    <name type="scientific">bioreactor metagenome</name>
    <dbReference type="NCBI Taxonomy" id="1076179"/>
    <lineage>
        <taxon>unclassified sequences</taxon>
        <taxon>metagenomes</taxon>
        <taxon>ecological metagenomes</taxon>
    </lineage>
</organism>
<feature type="compositionally biased region" description="Basic and acidic residues" evidence="1">
    <location>
        <begin position="196"/>
        <end position="217"/>
    </location>
</feature>
<feature type="region of interest" description="Disordered" evidence="1">
    <location>
        <begin position="160"/>
        <end position="217"/>
    </location>
</feature>
<evidence type="ECO:0000313" key="2">
    <source>
        <dbReference type="EMBL" id="MPM60672.1"/>
    </source>
</evidence>
<feature type="region of interest" description="Disordered" evidence="1">
    <location>
        <begin position="441"/>
        <end position="481"/>
    </location>
</feature>